<dbReference type="Proteomes" id="UP001270266">
    <property type="component" value="Unassembled WGS sequence"/>
</dbReference>
<accession>A0ABU5DAK8</accession>
<evidence type="ECO:0000259" key="1">
    <source>
        <dbReference type="Pfam" id="PF20276"/>
    </source>
</evidence>
<comment type="caution">
    <text evidence="2">The sequence shown here is derived from an EMBL/GenBank/DDBJ whole genome shotgun (WGS) entry which is preliminary data.</text>
</comment>
<dbReference type="Pfam" id="PF20276">
    <property type="entry name" value="CTD1"/>
    <property type="match status" value="1"/>
</dbReference>
<reference evidence="2 3" key="1">
    <citation type="submission" date="2023-02" db="EMBL/GenBank/DDBJ databases">
        <title>The draft genomes of Enterobacter strains.</title>
        <authorList>
            <person name="He Y."/>
            <person name="Feng Y."/>
            <person name="Zong Z."/>
        </authorList>
    </citation>
    <scope>NUCLEOTIDE SEQUENCE [LARGE SCALE GENOMIC DNA]</scope>
    <source>
        <strain evidence="2 3">170198</strain>
    </source>
</reference>
<keyword evidence="3" id="KW-1185">Reference proteome</keyword>
<feature type="domain" description="ABC-three component systems C-terminal" evidence="1">
    <location>
        <begin position="253"/>
        <end position="494"/>
    </location>
</feature>
<sequence>MAEDIKSALHDATPSWNGFNYQGKVGLYVCLKNIRRMMDIHPIGSKCFNDFLDSHSIEYEWIEDFSIKNGRDYVSLHQVKHKAGANFSEHISAIVTILNRKIGRLSETDFVKYISLDIDYNDCVTSQQRADKKLSVIHSKLQLLIQHQYLKPGYTLHEHWENNKQNVPDMDSDEIESLLSNFSSFSSRTFGNSKIYFHTSEEVLPPIKAINEYAGIPEYLLESVRSLRTLSSLNIFLAYDNPVDYELKLSDDVLNVKINSLLAELLGLIHPSEDFSGDDLALYCTALIDVIDKHILKRHSNIRNKSNIGEGFQEQREQLLFSSIFEPLNDIIKNQNKKHWEFFCKKSFENTYSEYIEFLNENIEANPENKDKFILRKNNLDKYRRDVLTKYSCSDLLSMLSPHQLNDNSLDVFYSKICNQHLLRTVFLKFVQELSESGSDLVIKDKSSLAYHPSTITFISDDDDDFRVNIMKVKYNINKNNKFPMLFNSSHLVVQTRNGQDISEESVGLLSIVETINKEKTVDYQYKANNVVSLKFISIDDAVRAINND</sequence>
<dbReference type="EMBL" id="JARDVI010000012">
    <property type="protein sequence ID" value="MDY0420551.1"/>
    <property type="molecule type" value="Genomic_DNA"/>
</dbReference>
<dbReference type="RefSeq" id="WP_320387669.1">
    <property type="nucleotide sequence ID" value="NZ_JARDVI010000012.1"/>
</dbReference>
<evidence type="ECO:0000313" key="2">
    <source>
        <dbReference type="EMBL" id="MDY0420551.1"/>
    </source>
</evidence>
<organism evidence="2 3">
    <name type="scientific">Enterobacter chinensis</name>
    <dbReference type="NCBI Taxonomy" id="3030997"/>
    <lineage>
        <taxon>Bacteria</taxon>
        <taxon>Pseudomonadati</taxon>
        <taxon>Pseudomonadota</taxon>
        <taxon>Gammaproteobacteria</taxon>
        <taxon>Enterobacterales</taxon>
        <taxon>Enterobacteriaceae</taxon>
        <taxon>Enterobacter</taxon>
    </lineage>
</organism>
<evidence type="ECO:0000313" key="3">
    <source>
        <dbReference type="Proteomes" id="UP001270266"/>
    </source>
</evidence>
<proteinExistence type="predicted"/>
<name>A0ABU5DAK8_9ENTR</name>
<gene>
    <name evidence="2" type="ORF">PYW49_23165</name>
</gene>
<protein>
    <recommendedName>
        <fullName evidence="1">ABC-three component systems C-terminal domain-containing protein</fullName>
    </recommendedName>
</protein>
<dbReference type="InterPro" id="IPR046920">
    <property type="entry name" value="ABC-3C_CTD1"/>
</dbReference>